<reference evidence="7 8" key="1">
    <citation type="journal article" date="2014" name="Int. J. Syst. Evol. Microbiol.">
        <title>Complete genome sequence of Corynebacterium casei LMG S-19264T (=DSM 44701T), isolated from a smear-ripened cheese.</title>
        <authorList>
            <consortium name="US DOE Joint Genome Institute (JGI-PGF)"/>
            <person name="Walter F."/>
            <person name="Albersmeier A."/>
            <person name="Kalinowski J."/>
            <person name="Ruckert C."/>
        </authorList>
    </citation>
    <scope>NUCLEOTIDE SEQUENCE [LARGE SCALE GENOMIC DNA]</scope>
    <source>
        <strain evidence="7 8">NBRC 112289</strain>
    </source>
</reference>
<dbReference type="GO" id="GO:0005524">
    <property type="term" value="F:ATP binding"/>
    <property type="evidence" value="ECO:0007669"/>
    <property type="project" value="InterPro"/>
</dbReference>
<dbReference type="PROSITE" id="PS50929">
    <property type="entry name" value="ABC_TM1F"/>
    <property type="match status" value="1"/>
</dbReference>
<keyword evidence="2 5" id="KW-0812">Transmembrane</keyword>
<name>A0AA37X933_9MICO</name>
<feature type="transmembrane region" description="Helical" evidence="5">
    <location>
        <begin position="186"/>
        <end position="204"/>
    </location>
</feature>
<evidence type="ECO:0000256" key="4">
    <source>
        <dbReference type="ARBA" id="ARBA00023136"/>
    </source>
</evidence>
<dbReference type="Proteomes" id="UP001157160">
    <property type="component" value="Unassembled WGS sequence"/>
</dbReference>
<dbReference type="PANTHER" id="PTHR43394:SF1">
    <property type="entry name" value="ATP-BINDING CASSETTE SUB-FAMILY B MEMBER 10, MITOCHONDRIAL"/>
    <property type="match status" value="1"/>
</dbReference>
<sequence>MSLQGVQGEEREHYTREESRQIRRRSLRLLGSLVRPLKRRIAQAIVLILVATVAQVAGPSLIAYGINQGISALRGGEVAPIAGTVALFIAAAVAGAVLTAWYVRVAARISQAIMLELRTRMFRHTQQLSLEFHESYTSGRIISRQTSDLDAIRELLDSGLNQLTTGLLYMGFTGAALVLLDPLSGLMLVCSLIPLAILTRWFQVRSQRLFRTSRVISARLIVRFVETMTGIRAVKAFRAEERNRVRYGENVEDYRDINLRSIRLFGVYEPVLVLIGNVTLATVLIVGALRTLEPQGGLTIGVLLGAVLYVRNFFGPMHDMAMFYNAYQGPRPRSRRSPGCSRSDRACRSRRPRIRCPQRAARSSSIGCASRTARTG</sequence>
<dbReference type="AlphaFoldDB" id="A0AA37X933"/>
<feature type="transmembrane region" description="Helical" evidence="5">
    <location>
        <begin position="265"/>
        <end position="289"/>
    </location>
</feature>
<evidence type="ECO:0000313" key="8">
    <source>
        <dbReference type="Proteomes" id="UP001157160"/>
    </source>
</evidence>
<feature type="transmembrane region" description="Helical" evidence="5">
    <location>
        <begin position="163"/>
        <end position="180"/>
    </location>
</feature>
<keyword evidence="3 5" id="KW-1133">Transmembrane helix</keyword>
<feature type="transmembrane region" description="Helical" evidence="5">
    <location>
        <begin position="295"/>
        <end position="314"/>
    </location>
</feature>
<evidence type="ECO:0000256" key="5">
    <source>
        <dbReference type="SAM" id="Phobius"/>
    </source>
</evidence>
<comment type="subcellular location">
    <subcellularLocation>
        <location evidence="1">Cell membrane</location>
        <topology evidence="1">Multi-pass membrane protein</topology>
    </subcellularLocation>
</comment>
<keyword evidence="8" id="KW-1185">Reference proteome</keyword>
<evidence type="ECO:0000256" key="3">
    <source>
        <dbReference type="ARBA" id="ARBA00022989"/>
    </source>
</evidence>
<dbReference type="GO" id="GO:0005886">
    <property type="term" value="C:plasma membrane"/>
    <property type="evidence" value="ECO:0007669"/>
    <property type="project" value="UniProtKB-SubCell"/>
</dbReference>
<comment type="caution">
    <text evidence="7">The sequence shown here is derived from an EMBL/GenBank/DDBJ whole genome shotgun (WGS) entry which is preliminary data.</text>
</comment>
<feature type="transmembrane region" description="Helical" evidence="5">
    <location>
        <begin position="44"/>
        <end position="66"/>
    </location>
</feature>
<dbReference type="SUPFAM" id="SSF90123">
    <property type="entry name" value="ABC transporter transmembrane region"/>
    <property type="match status" value="1"/>
</dbReference>
<evidence type="ECO:0000256" key="1">
    <source>
        <dbReference type="ARBA" id="ARBA00004651"/>
    </source>
</evidence>
<evidence type="ECO:0000313" key="7">
    <source>
        <dbReference type="EMBL" id="GMA28139.1"/>
    </source>
</evidence>
<dbReference type="InterPro" id="IPR036640">
    <property type="entry name" value="ABC1_TM_sf"/>
</dbReference>
<protein>
    <recommendedName>
        <fullName evidence="6">ABC transmembrane type-1 domain-containing protein</fullName>
    </recommendedName>
</protein>
<feature type="transmembrane region" description="Helical" evidence="5">
    <location>
        <begin position="78"/>
        <end position="103"/>
    </location>
</feature>
<dbReference type="InterPro" id="IPR011527">
    <property type="entry name" value="ABC1_TM_dom"/>
</dbReference>
<accession>A0AA37X933</accession>
<evidence type="ECO:0000256" key="2">
    <source>
        <dbReference type="ARBA" id="ARBA00022692"/>
    </source>
</evidence>
<dbReference type="EMBL" id="BSUL01000001">
    <property type="protein sequence ID" value="GMA28139.1"/>
    <property type="molecule type" value="Genomic_DNA"/>
</dbReference>
<gene>
    <name evidence="7" type="ORF">GCM10025874_13920</name>
</gene>
<keyword evidence="4 5" id="KW-0472">Membrane</keyword>
<dbReference type="Pfam" id="PF00664">
    <property type="entry name" value="ABC_membrane"/>
    <property type="match status" value="1"/>
</dbReference>
<proteinExistence type="predicted"/>
<dbReference type="Gene3D" id="1.20.1560.10">
    <property type="entry name" value="ABC transporter type 1, transmembrane domain"/>
    <property type="match status" value="1"/>
</dbReference>
<feature type="domain" description="ABC transmembrane type-1" evidence="6">
    <location>
        <begin position="44"/>
        <end position="329"/>
    </location>
</feature>
<dbReference type="InterPro" id="IPR039421">
    <property type="entry name" value="Type_1_exporter"/>
</dbReference>
<dbReference type="CDD" id="cd18546">
    <property type="entry name" value="ABC_6TM_Rv0194_D2_like"/>
    <property type="match status" value="1"/>
</dbReference>
<evidence type="ECO:0000259" key="6">
    <source>
        <dbReference type="PROSITE" id="PS50929"/>
    </source>
</evidence>
<organism evidence="7 8">
    <name type="scientific">Arenivirga flava</name>
    <dbReference type="NCBI Taxonomy" id="1930060"/>
    <lineage>
        <taxon>Bacteria</taxon>
        <taxon>Bacillati</taxon>
        <taxon>Actinomycetota</taxon>
        <taxon>Actinomycetes</taxon>
        <taxon>Micrococcales</taxon>
        <taxon>Microbacteriaceae</taxon>
        <taxon>Arenivirga</taxon>
    </lineage>
</organism>
<dbReference type="PANTHER" id="PTHR43394">
    <property type="entry name" value="ATP-DEPENDENT PERMEASE MDL1, MITOCHONDRIAL"/>
    <property type="match status" value="1"/>
</dbReference>
<dbReference type="GO" id="GO:0015421">
    <property type="term" value="F:ABC-type oligopeptide transporter activity"/>
    <property type="evidence" value="ECO:0007669"/>
    <property type="project" value="TreeGrafter"/>
</dbReference>